<keyword evidence="3" id="KW-1185">Reference proteome</keyword>
<dbReference type="AlphaFoldDB" id="A0AA39ZTZ4"/>
<keyword evidence="1" id="KW-0732">Signal</keyword>
<accession>A0AA39ZTZ4</accession>
<reference evidence="2" key="1">
    <citation type="submission" date="2023-06" db="EMBL/GenBank/DDBJ databases">
        <title>Genome-scale phylogeny and comparative genomics of the fungal order Sordariales.</title>
        <authorList>
            <consortium name="Lawrence Berkeley National Laboratory"/>
            <person name="Hensen N."/>
            <person name="Bonometti L."/>
            <person name="Westerberg I."/>
            <person name="Brannstrom I.O."/>
            <person name="Guillou S."/>
            <person name="Cros-Aarteil S."/>
            <person name="Calhoun S."/>
            <person name="Haridas S."/>
            <person name="Kuo A."/>
            <person name="Mondo S."/>
            <person name="Pangilinan J."/>
            <person name="Riley R."/>
            <person name="LaButti K."/>
            <person name="Andreopoulos B."/>
            <person name="Lipzen A."/>
            <person name="Chen C."/>
            <person name="Yanf M."/>
            <person name="Daum C."/>
            <person name="Ng V."/>
            <person name="Clum A."/>
            <person name="Steindorff A."/>
            <person name="Ohm R."/>
            <person name="Martin F."/>
            <person name="Silar P."/>
            <person name="Natvig D."/>
            <person name="Lalanne C."/>
            <person name="Gautier V."/>
            <person name="Ament-velasquez S.L."/>
            <person name="Kruys A."/>
            <person name="Hutchinson M.I."/>
            <person name="Powell A.J."/>
            <person name="Barry K."/>
            <person name="Miller A.N."/>
            <person name="Grigoriev I.V."/>
            <person name="Debuchy R."/>
            <person name="Gladieux P."/>
            <person name="Thoren M.H."/>
            <person name="Johannesson H."/>
        </authorList>
    </citation>
    <scope>NUCLEOTIDE SEQUENCE</scope>
    <source>
        <strain evidence="2">SMH2392-1A</strain>
    </source>
</reference>
<sequence>MDHAWRKWMWTVQEIVLARSAKLTCGGKSASWGYLGESTAFALEVPRFNTRLRFGRPIDEAVFDETTAGDDAGRNVPRLFEDDTVLEIEGVSVDQVEKLGDACPSFAAG</sequence>
<feature type="chain" id="PRO_5041228917" description="Heterokaryon incompatibility domain-containing protein" evidence="1">
    <location>
        <begin position="21"/>
        <end position="109"/>
    </location>
</feature>
<feature type="signal peptide" evidence="1">
    <location>
        <begin position="1"/>
        <end position="20"/>
    </location>
</feature>
<proteinExistence type="predicted"/>
<comment type="caution">
    <text evidence="2">The sequence shown here is derived from an EMBL/GenBank/DDBJ whole genome shotgun (WGS) entry which is preliminary data.</text>
</comment>
<evidence type="ECO:0000313" key="2">
    <source>
        <dbReference type="EMBL" id="KAK0703681.1"/>
    </source>
</evidence>
<dbReference type="Proteomes" id="UP001172101">
    <property type="component" value="Unassembled WGS sequence"/>
</dbReference>
<evidence type="ECO:0000313" key="3">
    <source>
        <dbReference type="Proteomes" id="UP001172101"/>
    </source>
</evidence>
<dbReference type="RefSeq" id="XP_060290540.1">
    <property type="nucleotide sequence ID" value="XM_060446219.1"/>
</dbReference>
<name>A0AA39ZTZ4_9PEZI</name>
<evidence type="ECO:0008006" key="4">
    <source>
        <dbReference type="Google" id="ProtNLM"/>
    </source>
</evidence>
<evidence type="ECO:0000256" key="1">
    <source>
        <dbReference type="SAM" id="SignalP"/>
    </source>
</evidence>
<dbReference type="EMBL" id="JAUIRO010000008">
    <property type="protein sequence ID" value="KAK0703681.1"/>
    <property type="molecule type" value="Genomic_DNA"/>
</dbReference>
<organism evidence="2 3">
    <name type="scientific">Lasiosphaeria miniovina</name>
    <dbReference type="NCBI Taxonomy" id="1954250"/>
    <lineage>
        <taxon>Eukaryota</taxon>
        <taxon>Fungi</taxon>
        <taxon>Dikarya</taxon>
        <taxon>Ascomycota</taxon>
        <taxon>Pezizomycotina</taxon>
        <taxon>Sordariomycetes</taxon>
        <taxon>Sordariomycetidae</taxon>
        <taxon>Sordariales</taxon>
        <taxon>Lasiosphaeriaceae</taxon>
        <taxon>Lasiosphaeria</taxon>
    </lineage>
</organism>
<protein>
    <recommendedName>
        <fullName evidence="4">Heterokaryon incompatibility domain-containing protein</fullName>
    </recommendedName>
</protein>
<gene>
    <name evidence="2" type="ORF">B0T26DRAFT_757201</name>
</gene>
<dbReference type="GeneID" id="85329489"/>